<keyword evidence="3" id="KW-1185">Reference proteome</keyword>
<protein>
    <submittedName>
        <fullName evidence="2">Uncharacterized protein</fullName>
    </submittedName>
</protein>
<feature type="compositionally biased region" description="Acidic residues" evidence="1">
    <location>
        <begin position="241"/>
        <end position="268"/>
    </location>
</feature>
<sequence length="328" mass="34325">MKQPLGNRDGGEEEGQMDRRGDPQRGEVEVNGTYERSGAGKGPHGSAHRESPRIRENGLLVEGGDPPHGSITGSNGFILGGQQQEGAAAAPNRTTGSPAGASLAGHAAKTLPPSSGPARARNLGMASKTDTGSASGAGADTETKNGTPQQPPSQPVVHRARKTMARPASNQEIKEPNIRKEDSRSVQETEKTPQQSPPPSQNQLPQSQNDQPAAPTKPQTAAAVSRKKKRKMGTYSLSVENESEEDESEEGEADDSEEEEEQSGEGPEEGVAIPQKGSRTVDSGTSQVRPIPLARVSPCAQVRLAPLARASPCAQDRPIPLARASPCA</sequence>
<proteinExistence type="predicted"/>
<accession>A0A8T2NBY0</accession>
<evidence type="ECO:0000313" key="3">
    <source>
        <dbReference type="Proteomes" id="UP000824540"/>
    </source>
</evidence>
<feature type="compositionally biased region" description="Polar residues" evidence="1">
    <location>
        <begin position="277"/>
        <end position="288"/>
    </location>
</feature>
<feature type="region of interest" description="Disordered" evidence="1">
    <location>
        <begin position="1"/>
        <end position="328"/>
    </location>
</feature>
<feature type="compositionally biased region" description="Basic and acidic residues" evidence="1">
    <location>
        <begin position="16"/>
        <end position="28"/>
    </location>
</feature>
<evidence type="ECO:0000313" key="2">
    <source>
        <dbReference type="EMBL" id="KAG9337336.1"/>
    </source>
</evidence>
<name>A0A8T2NBY0_9TELE</name>
<dbReference type="EMBL" id="JAFBMS010000090">
    <property type="protein sequence ID" value="KAG9337336.1"/>
    <property type="molecule type" value="Genomic_DNA"/>
</dbReference>
<dbReference type="Proteomes" id="UP000824540">
    <property type="component" value="Unassembled WGS sequence"/>
</dbReference>
<dbReference type="OrthoDB" id="5792673at2759"/>
<feature type="compositionally biased region" description="Low complexity" evidence="1">
    <location>
        <begin position="201"/>
        <end position="223"/>
    </location>
</feature>
<reference evidence="2" key="1">
    <citation type="thesis" date="2021" institute="BYU ScholarsArchive" country="Provo, UT, USA">
        <title>Applications of and Algorithms for Genome Assembly and Genomic Analyses with an Emphasis on Marine Teleosts.</title>
        <authorList>
            <person name="Pickett B.D."/>
        </authorList>
    </citation>
    <scope>NUCLEOTIDE SEQUENCE</scope>
    <source>
        <strain evidence="2">HI-2016</strain>
    </source>
</reference>
<dbReference type="AlphaFoldDB" id="A0A8T2NBY0"/>
<gene>
    <name evidence="2" type="ORF">JZ751_028904</name>
</gene>
<comment type="caution">
    <text evidence="2">The sequence shown here is derived from an EMBL/GenBank/DDBJ whole genome shotgun (WGS) entry which is preliminary data.</text>
</comment>
<feature type="compositionally biased region" description="Basic and acidic residues" evidence="1">
    <location>
        <begin position="172"/>
        <end position="191"/>
    </location>
</feature>
<evidence type="ECO:0000256" key="1">
    <source>
        <dbReference type="SAM" id="MobiDB-lite"/>
    </source>
</evidence>
<feature type="non-terminal residue" evidence="2">
    <location>
        <position position="328"/>
    </location>
</feature>
<feature type="compositionally biased region" description="Basic and acidic residues" evidence="1">
    <location>
        <begin position="47"/>
        <end position="56"/>
    </location>
</feature>
<feature type="compositionally biased region" description="Low complexity" evidence="1">
    <location>
        <begin position="80"/>
        <end position="90"/>
    </location>
</feature>
<organism evidence="2 3">
    <name type="scientific">Albula glossodonta</name>
    <name type="common">roundjaw bonefish</name>
    <dbReference type="NCBI Taxonomy" id="121402"/>
    <lineage>
        <taxon>Eukaryota</taxon>
        <taxon>Metazoa</taxon>
        <taxon>Chordata</taxon>
        <taxon>Craniata</taxon>
        <taxon>Vertebrata</taxon>
        <taxon>Euteleostomi</taxon>
        <taxon>Actinopterygii</taxon>
        <taxon>Neopterygii</taxon>
        <taxon>Teleostei</taxon>
        <taxon>Albuliformes</taxon>
        <taxon>Albulidae</taxon>
        <taxon>Albula</taxon>
    </lineage>
</organism>